<dbReference type="Gene3D" id="2.150.10.10">
    <property type="entry name" value="Serralysin-like metalloprotease, C-terminal"/>
    <property type="match status" value="3"/>
</dbReference>
<evidence type="ECO:0000313" key="4">
    <source>
        <dbReference type="EMBL" id="KKR11404.1"/>
    </source>
</evidence>
<dbReference type="SUPFAM" id="SSF51120">
    <property type="entry name" value="beta-Roll"/>
    <property type="match status" value="2"/>
</dbReference>
<evidence type="ECO:0000256" key="1">
    <source>
        <dbReference type="ARBA" id="ARBA00004613"/>
    </source>
</evidence>
<reference evidence="4 5" key="1">
    <citation type="journal article" date="2015" name="Nature">
        <title>rRNA introns, odd ribosomes, and small enigmatic genomes across a large radiation of phyla.</title>
        <authorList>
            <person name="Brown C.T."/>
            <person name="Hug L.A."/>
            <person name="Thomas B.C."/>
            <person name="Sharon I."/>
            <person name="Castelle C.J."/>
            <person name="Singh A."/>
            <person name="Wilkins M.J."/>
            <person name="Williams K.H."/>
            <person name="Banfield J.F."/>
        </authorList>
    </citation>
    <scope>NUCLEOTIDE SEQUENCE [LARGE SCALE GENOMIC DNA]</scope>
</reference>
<dbReference type="PANTHER" id="PTHR38340:SF1">
    <property type="entry name" value="S-LAYER PROTEIN"/>
    <property type="match status" value="1"/>
</dbReference>
<accession>A0A0G0N5C0</accession>
<feature type="region of interest" description="Disordered" evidence="3">
    <location>
        <begin position="294"/>
        <end position="317"/>
    </location>
</feature>
<organism evidence="4 5">
    <name type="scientific">Candidatus Woesebacteria bacterium GW2011_GWA1_39_21</name>
    <dbReference type="NCBI Taxonomy" id="1618550"/>
    <lineage>
        <taxon>Bacteria</taxon>
        <taxon>Candidatus Woeseibacteriota</taxon>
    </lineage>
</organism>
<dbReference type="PRINTS" id="PR00313">
    <property type="entry name" value="CABNDNGRPT"/>
</dbReference>
<dbReference type="GO" id="GO:0005576">
    <property type="term" value="C:extracellular region"/>
    <property type="evidence" value="ECO:0007669"/>
    <property type="project" value="UniProtKB-SubCell"/>
</dbReference>
<dbReference type="InterPro" id="IPR011049">
    <property type="entry name" value="Serralysin-like_metalloprot_C"/>
</dbReference>
<gene>
    <name evidence="4" type="ORF">UT39_C0008G0037</name>
</gene>
<evidence type="ECO:0000313" key="5">
    <source>
        <dbReference type="Proteomes" id="UP000034246"/>
    </source>
</evidence>
<dbReference type="Proteomes" id="UP000034246">
    <property type="component" value="Unassembled WGS sequence"/>
</dbReference>
<proteinExistence type="predicted"/>
<keyword evidence="2" id="KW-0964">Secreted</keyword>
<dbReference type="InterPro" id="IPR001343">
    <property type="entry name" value="Hemolysn_Ca-bd"/>
</dbReference>
<sequence>MSEFKKYRRVLTFILLPFVLAGLVYVYQNAKASQVTAVDLISVTYDGHSTPDPVFTLDDMKPGDVSKKCFTVKNVNTTDSFDVLMRGQKTLEEKAFADVLEIIINKSGGSDVYGGTLGFKTVQNFLDETNPINLDGFSPGAEKTFCMSVKFPPEAGNEYQLAKLVFNLYWAADPAESKIPPECKYMTIERIIEGTEGDEKIYGSVKPELILGYGGNDKIWGSSSGDCIVGGDGNDYIKEESGDGVVLGGEGNDKIDVGYGNDTVYGGGGNDKINTGSGNDLVYGGDGNDNIDLGSGDDRAYGEAGNDTIDGGNDNDEIWGGDGNDVLRGGSGDDKLYGEAGNDTIHANSGNDLLDGGTDTDNLHGNNGIDTCVNGEVNQSCEL</sequence>
<comment type="subcellular location">
    <subcellularLocation>
        <location evidence="1">Secreted</location>
    </subcellularLocation>
</comment>
<dbReference type="InterPro" id="IPR050557">
    <property type="entry name" value="RTX_toxin/Mannuronan_C5-epim"/>
</dbReference>
<dbReference type="GO" id="GO:0005509">
    <property type="term" value="F:calcium ion binding"/>
    <property type="evidence" value="ECO:0007669"/>
    <property type="project" value="InterPro"/>
</dbReference>
<name>A0A0G0N5C0_9BACT</name>
<evidence type="ECO:0000256" key="3">
    <source>
        <dbReference type="SAM" id="MobiDB-lite"/>
    </source>
</evidence>
<protein>
    <submittedName>
        <fullName evidence="4">Type I secretion target repeat protein</fullName>
    </submittedName>
</protein>
<dbReference type="PROSITE" id="PS00330">
    <property type="entry name" value="HEMOLYSIN_CALCIUM"/>
    <property type="match status" value="1"/>
</dbReference>
<dbReference type="Pfam" id="PF00353">
    <property type="entry name" value="HemolysinCabind"/>
    <property type="match status" value="4"/>
</dbReference>
<dbReference type="STRING" id="1618550.UT39_C0008G0037"/>
<dbReference type="AlphaFoldDB" id="A0A0G0N5C0"/>
<comment type="caution">
    <text evidence="4">The sequence shown here is derived from an EMBL/GenBank/DDBJ whole genome shotgun (WGS) entry which is preliminary data.</text>
</comment>
<dbReference type="PANTHER" id="PTHR38340">
    <property type="entry name" value="S-LAYER PROTEIN"/>
    <property type="match status" value="1"/>
</dbReference>
<evidence type="ECO:0000256" key="2">
    <source>
        <dbReference type="ARBA" id="ARBA00022525"/>
    </source>
</evidence>
<dbReference type="EMBL" id="LBWP01000008">
    <property type="protein sequence ID" value="KKR11404.1"/>
    <property type="molecule type" value="Genomic_DNA"/>
</dbReference>
<dbReference type="InterPro" id="IPR018511">
    <property type="entry name" value="Hemolysin-typ_Ca-bd_CS"/>
</dbReference>